<feature type="compositionally biased region" description="Basic and acidic residues" evidence="2">
    <location>
        <begin position="341"/>
        <end position="355"/>
    </location>
</feature>
<evidence type="ECO:0000313" key="5">
    <source>
        <dbReference type="EMBL" id="MPV38429.1"/>
    </source>
</evidence>
<feature type="region of interest" description="Disordered" evidence="2">
    <location>
        <begin position="1"/>
        <end position="28"/>
    </location>
</feature>
<keyword evidence="3" id="KW-0472">Membrane</keyword>
<dbReference type="Pfam" id="PF04536">
    <property type="entry name" value="TPM_phosphatase"/>
    <property type="match status" value="1"/>
</dbReference>
<name>A0A6N7EJV6_9MICO</name>
<feature type="region of interest" description="Disordered" evidence="2">
    <location>
        <begin position="341"/>
        <end position="364"/>
    </location>
</feature>
<gene>
    <name evidence="5" type="ORF">GB881_15520</name>
</gene>
<comment type="caution">
    <text evidence="5">The sequence shown here is derived from an EMBL/GenBank/DDBJ whole genome shotgun (WGS) entry which is preliminary data.</text>
</comment>
<dbReference type="Proteomes" id="UP000437709">
    <property type="component" value="Unassembled WGS sequence"/>
</dbReference>
<proteinExistence type="predicted"/>
<feature type="compositionally biased region" description="Low complexity" evidence="2">
    <location>
        <begin position="13"/>
        <end position="28"/>
    </location>
</feature>
<dbReference type="OrthoDB" id="5105562at2"/>
<accession>A0A6N7EJV6</accession>
<feature type="domain" description="TPM" evidence="4">
    <location>
        <begin position="182"/>
        <end position="297"/>
    </location>
</feature>
<feature type="region of interest" description="Disordered" evidence="2">
    <location>
        <begin position="88"/>
        <end position="136"/>
    </location>
</feature>
<evidence type="ECO:0000256" key="2">
    <source>
        <dbReference type="SAM" id="MobiDB-lite"/>
    </source>
</evidence>
<evidence type="ECO:0000259" key="4">
    <source>
        <dbReference type="Pfam" id="PF04536"/>
    </source>
</evidence>
<evidence type="ECO:0000313" key="6">
    <source>
        <dbReference type="Proteomes" id="UP000437709"/>
    </source>
</evidence>
<keyword evidence="6" id="KW-1185">Reference proteome</keyword>
<protein>
    <submittedName>
        <fullName evidence="5">TPM domain-containing protein</fullName>
    </submittedName>
</protein>
<feature type="coiled-coil region" evidence="1">
    <location>
        <begin position="475"/>
        <end position="502"/>
    </location>
</feature>
<dbReference type="InterPro" id="IPR007621">
    <property type="entry name" value="TPM_dom"/>
</dbReference>
<evidence type="ECO:0000256" key="1">
    <source>
        <dbReference type="SAM" id="Coils"/>
    </source>
</evidence>
<dbReference type="EMBL" id="WHPC01000080">
    <property type="protein sequence ID" value="MPV38429.1"/>
    <property type="molecule type" value="Genomic_DNA"/>
</dbReference>
<sequence>MAETDPEGGHTALDGVDQQLPDGGQPGGDLVVLRVHLAAEDQQPRADLVGAGHVLAGERAHDPQLDAVEPVGEAVEGNLLVGLHDGQHRGSGVRTHHRTVTPHRGTGLAATPRTGRAGFPLSAGRERGRGSVAPIPPAREDHRVRLVAAARTLAVAALVTAPALALAGPAAAEPPTFLDEQVTDTAGVLDDPGEIQAAFDEVEAETGQMVFVAFVETFDGMSAPQWAVDTATQSNLGPDNILLAVAVEDRSYGFARHNSSPISEDQVREVIREEVQPALGDDDWAQAAIGFAEGIGDAADGGLGGATGGGGGFGSLLTIGLLGLVVIGGIGLFFVFRKKKDDDGGQPRERRRQLPPDHPLNLPTEQLANRAGSALLGADDAIRSSEEELGFAKAQFGLQATDAFTAALEEAKGKAQRAFTIRQQLDDDVPETEQQQRGMYAEILQLTGEIDSTLSAQAEQFVKLRNMQARTPQILSELDQRAREVERQIEGARAQLARLANQYPAGALASVSRNPDQAKALLVAAHESVATGRASVDAGDRATAVTHARVAEEAIGQADRLLKAVHGAGDALAEAGSRLDTALASITADVQDANRLAPNDPTVVARRKAAEAAIAQGHEARTGGDPLAALQRLHSAETAIDAALASVRQADENNRRAAAQLHDRLGRLNSQIRAVSDYIATRRGSVGTEARTRLSEATRLATEANRLSGSDPVAAMQRVAQAEQMAAAAQQLAERDTSRYDDPWGGGFGGGFGGGRRGGLDVGSLVLGGILGGVLGGGGHHGGWGGGGGFGGGFGGGGFGGGGGGFGGGGFGGGGGRF</sequence>
<keyword evidence="3" id="KW-1133">Transmembrane helix</keyword>
<feature type="transmembrane region" description="Helical" evidence="3">
    <location>
        <begin position="313"/>
        <end position="336"/>
    </location>
</feature>
<keyword evidence="1" id="KW-0175">Coiled coil</keyword>
<keyword evidence="3" id="KW-0812">Transmembrane</keyword>
<dbReference type="AlphaFoldDB" id="A0A6N7EJV6"/>
<organism evidence="5 6">
    <name type="scientific">Georgenia subflava</name>
    <dbReference type="NCBI Taxonomy" id="1622177"/>
    <lineage>
        <taxon>Bacteria</taxon>
        <taxon>Bacillati</taxon>
        <taxon>Actinomycetota</taxon>
        <taxon>Actinomycetes</taxon>
        <taxon>Micrococcales</taxon>
        <taxon>Bogoriellaceae</taxon>
        <taxon>Georgenia</taxon>
    </lineage>
</organism>
<evidence type="ECO:0000256" key="3">
    <source>
        <dbReference type="SAM" id="Phobius"/>
    </source>
</evidence>
<reference evidence="5 6" key="1">
    <citation type="submission" date="2019-10" db="EMBL/GenBank/DDBJ databases">
        <title>Georgenia wutianyii sp. nov. and Georgenia yuyongxinii sp. nov. isolated from plateau pika (Ochotona curzoniae) in the Qinghai-Tibet plateau of China.</title>
        <authorList>
            <person name="Tian Z."/>
        </authorList>
    </citation>
    <scope>NUCLEOTIDE SEQUENCE [LARGE SCALE GENOMIC DNA]</scope>
    <source>
        <strain evidence="5 6">JCM 19765</strain>
    </source>
</reference>
<dbReference type="Gene3D" id="3.10.310.50">
    <property type="match status" value="1"/>
</dbReference>